<proteinExistence type="predicted"/>
<sequence>MKTPKRAFSTEISANQQRGYQFSPEQKAAICAELWAGKTYRAVAEEYNTTASTALSWARGWSSDIEELMEAIFSDESTVQSESNNPRHWVFRKPHEKFLADCINLRVHCKSKISIMV</sequence>
<organism evidence="1 2">
    <name type="scientific">Clonostachys rosea f. rosea IK726</name>
    <dbReference type="NCBI Taxonomy" id="1349383"/>
    <lineage>
        <taxon>Eukaryota</taxon>
        <taxon>Fungi</taxon>
        <taxon>Dikarya</taxon>
        <taxon>Ascomycota</taxon>
        <taxon>Pezizomycotina</taxon>
        <taxon>Sordariomycetes</taxon>
        <taxon>Hypocreomycetidae</taxon>
        <taxon>Hypocreales</taxon>
        <taxon>Bionectriaceae</taxon>
        <taxon>Clonostachys</taxon>
    </lineage>
</organism>
<evidence type="ECO:0000313" key="2">
    <source>
        <dbReference type="Proteomes" id="UP000836387"/>
    </source>
</evidence>
<name>A0ACA9TU04_BIOOC</name>
<reference evidence="1" key="1">
    <citation type="submission" date="2020-04" db="EMBL/GenBank/DDBJ databases">
        <authorList>
            <person name="Broberg M."/>
        </authorList>
    </citation>
    <scope>NUCLEOTIDE SEQUENCE</scope>
</reference>
<evidence type="ECO:0000313" key="1">
    <source>
        <dbReference type="EMBL" id="CAG9944426.1"/>
    </source>
</evidence>
<protein>
    <submittedName>
        <fullName evidence="1">Uncharacterized protein</fullName>
    </submittedName>
</protein>
<accession>A0ACA9TU04</accession>
<dbReference type="EMBL" id="CADEHS020000007">
    <property type="protein sequence ID" value="CAG9944426.1"/>
    <property type="molecule type" value="Genomic_DNA"/>
</dbReference>
<reference evidence="1" key="2">
    <citation type="submission" date="2021-10" db="EMBL/GenBank/DDBJ databases">
        <authorList>
            <person name="Piombo E."/>
        </authorList>
    </citation>
    <scope>NUCLEOTIDE SEQUENCE</scope>
</reference>
<dbReference type="Proteomes" id="UP000836387">
    <property type="component" value="Unassembled WGS sequence"/>
</dbReference>
<keyword evidence="2" id="KW-1185">Reference proteome</keyword>
<gene>
    <name evidence="1" type="ORF">CRV2_00001591</name>
</gene>
<comment type="caution">
    <text evidence="1">The sequence shown here is derived from an EMBL/GenBank/DDBJ whole genome shotgun (WGS) entry which is preliminary data.</text>
</comment>